<proteinExistence type="inferred from homology"/>
<dbReference type="GO" id="GO:0005664">
    <property type="term" value="C:nuclear origin of replication recognition complex"/>
    <property type="evidence" value="ECO:0007669"/>
    <property type="project" value="InterPro"/>
</dbReference>
<feature type="domain" description="Origin recognition complex subunit 3 winged helix C-terminal" evidence="8">
    <location>
        <begin position="562"/>
        <end position="632"/>
    </location>
</feature>
<evidence type="ECO:0000259" key="8">
    <source>
        <dbReference type="Pfam" id="PF18137"/>
    </source>
</evidence>
<evidence type="ECO:0000256" key="1">
    <source>
        <dbReference type="ARBA" id="ARBA00004123"/>
    </source>
</evidence>
<evidence type="ECO:0008006" key="11">
    <source>
        <dbReference type="Google" id="ProtNLM"/>
    </source>
</evidence>
<dbReference type="InterPro" id="IPR040855">
    <property type="entry name" value="ORC_WH_C"/>
</dbReference>
<gene>
    <name evidence="9" type="ORF">K461DRAFT_221539</name>
</gene>
<dbReference type="Pfam" id="PF07034">
    <property type="entry name" value="ORC3_N"/>
    <property type="match status" value="1"/>
</dbReference>
<dbReference type="Pfam" id="PF18137">
    <property type="entry name" value="WHD_ORC"/>
    <property type="match status" value="1"/>
</dbReference>
<dbReference type="Proteomes" id="UP000799439">
    <property type="component" value="Unassembled WGS sequence"/>
</dbReference>
<evidence type="ECO:0000256" key="4">
    <source>
        <dbReference type="ARBA" id="ARBA00023125"/>
    </source>
</evidence>
<dbReference type="EMBL" id="ML996082">
    <property type="protein sequence ID" value="KAF2155929.1"/>
    <property type="molecule type" value="Genomic_DNA"/>
</dbReference>
<dbReference type="GO" id="GO:0031261">
    <property type="term" value="C:DNA replication preinitiation complex"/>
    <property type="evidence" value="ECO:0007669"/>
    <property type="project" value="TreeGrafter"/>
</dbReference>
<evidence type="ECO:0000256" key="3">
    <source>
        <dbReference type="ARBA" id="ARBA00022705"/>
    </source>
</evidence>
<dbReference type="GO" id="GO:0003688">
    <property type="term" value="F:DNA replication origin binding"/>
    <property type="evidence" value="ECO:0007669"/>
    <property type="project" value="TreeGrafter"/>
</dbReference>
<keyword evidence="4" id="KW-0238">DNA-binding</keyword>
<dbReference type="InterPro" id="IPR045667">
    <property type="entry name" value="ORC3_N"/>
</dbReference>
<keyword evidence="5" id="KW-0539">Nucleus</keyword>
<evidence type="ECO:0000313" key="10">
    <source>
        <dbReference type="Proteomes" id="UP000799439"/>
    </source>
</evidence>
<keyword evidence="10" id="KW-1185">Reference proteome</keyword>
<dbReference type="OrthoDB" id="10265211at2759"/>
<dbReference type="GO" id="GO:0006270">
    <property type="term" value="P:DNA replication initiation"/>
    <property type="evidence" value="ECO:0007669"/>
    <property type="project" value="TreeGrafter"/>
</dbReference>
<keyword evidence="3" id="KW-0235">DNA replication</keyword>
<dbReference type="AlphaFoldDB" id="A0A9P4JBR2"/>
<feature type="domain" description="Origin recognition complex subunit 3 N-terminal" evidence="7">
    <location>
        <begin position="4"/>
        <end position="313"/>
    </location>
</feature>
<dbReference type="CDD" id="cd20704">
    <property type="entry name" value="Orc3"/>
    <property type="match status" value="1"/>
</dbReference>
<comment type="caution">
    <text evidence="9">The sequence shown here is derived from an EMBL/GenBank/DDBJ whole genome shotgun (WGS) entry which is preliminary data.</text>
</comment>
<dbReference type="PANTHER" id="PTHR12748">
    <property type="entry name" value="ORIGIN RECOGNITION COMPLEX SUBUNIT 3"/>
    <property type="match status" value="1"/>
</dbReference>
<sequence length="673" mass="75592">MDYDTCFVYKPGNSEAKPERPTKRRKTELHGLQSSWPRRRELYQNLWSRHDASLQDSLLDLDRATVTRVTDFVLNSANSESGRVIDSAIIVTGPNLAQQAAITTQIQHAVRRETRSCFVSFNAGEATNIKAVLKRINTVALSADTVDDDEDGDEQITTGRRGTKLLNYDLRILQQAAEEQNLSKVVIAFQDCEAIDGTLLSDAVELFSCWKDRIPFVLVFGVATSVENLQVNLSKRAIRCIRGCRFDVAPSDVALEDLFAQFHPLDSCLWLGSGLCRTIVDRQKDFLQNPHSMIDSVQYAYMTHFYANALSIFLDPDLTIHDVAKDHFDALRYLPSFMRYIEKLLDQDKKNASAVKTLLESDAVLLHECKSFLKEARRVMGDLVTTARLWASLADCMKGLEKSPVSEVTMLALSGTILDSPKMTSFFLHLKRCSSDILQQMLKIAIGAADAHASKAFTEQQADLLALMQEQKEGDGPLRSEEDIQNSTRRTTVVAKKIELSRAKTSLTKADAAYSEILNQFLETLQSFLSEKLINPKELPLNEIFFFDLKSPHRTVFTPRPRHALERALAAPHDYLNCTCCRPEEDQNDQESSLSATQPPTAILYQLYLESGQLINASDLRSAFVAILGDKIEDEQVLAATFQRSLAELSHLGLVKATKKRPDHIIKQSWRGL</sequence>
<protein>
    <recommendedName>
        <fullName evidence="11">Origin recognition complex subunit 3 winged helix C-terminal domain-containing protein</fullName>
    </recommendedName>
</protein>
<evidence type="ECO:0000256" key="5">
    <source>
        <dbReference type="ARBA" id="ARBA00023242"/>
    </source>
</evidence>
<dbReference type="InterPro" id="IPR020795">
    <property type="entry name" value="ORC3"/>
</dbReference>
<evidence type="ECO:0000313" key="9">
    <source>
        <dbReference type="EMBL" id="KAF2155929.1"/>
    </source>
</evidence>
<evidence type="ECO:0000256" key="2">
    <source>
        <dbReference type="ARBA" id="ARBA00010977"/>
    </source>
</evidence>
<evidence type="ECO:0000256" key="6">
    <source>
        <dbReference type="SAM" id="MobiDB-lite"/>
    </source>
</evidence>
<comment type="similarity">
    <text evidence="2">Belongs to the ORC3 family.</text>
</comment>
<comment type="subcellular location">
    <subcellularLocation>
        <location evidence="1">Nucleus</location>
    </subcellularLocation>
</comment>
<organism evidence="9 10">
    <name type="scientific">Myriangium duriaei CBS 260.36</name>
    <dbReference type="NCBI Taxonomy" id="1168546"/>
    <lineage>
        <taxon>Eukaryota</taxon>
        <taxon>Fungi</taxon>
        <taxon>Dikarya</taxon>
        <taxon>Ascomycota</taxon>
        <taxon>Pezizomycotina</taxon>
        <taxon>Dothideomycetes</taxon>
        <taxon>Dothideomycetidae</taxon>
        <taxon>Myriangiales</taxon>
        <taxon>Myriangiaceae</taxon>
        <taxon>Myriangium</taxon>
    </lineage>
</organism>
<dbReference type="PANTHER" id="PTHR12748:SF0">
    <property type="entry name" value="ORIGIN RECOGNITION COMPLEX SUBUNIT 3"/>
    <property type="match status" value="1"/>
</dbReference>
<name>A0A9P4JBR2_9PEZI</name>
<reference evidence="9" key="1">
    <citation type="journal article" date="2020" name="Stud. Mycol.">
        <title>101 Dothideomycetes genomes: a test case for predicting lifestyles and emergence of pathogens.</title>
        <authorList>
            <person name="Haridas S."/>
            <person name="Albert R."/>
            <person name="Binder M."/>
            <person name="Bloem J."/>
            <person name="Labutti K."/>
            <person name="Salamov A."/>
            <person name="Andreopoulos B."/>
            <person name="Baker S."/>
            <person name="Barry K."/>
            <person name="Bills G."/>
            <person name="Bluhm B."/>
            <person name="Cannon C."/>
            <person name="Castanera R."/>
            <person name="Culley D."/>
            <person name="Daum C."/>
            <person name="Ezra D."/>
            <person name="Gonzalez J."/>
            <person name="Henrissat B."/>
            <person name="Kuo A."/>
            <person name="Liang C."/>
            <person name="Lipzen A."/>
            <person name="Lutzoni F."/>
            <person name="Magnuson J."/>
            <person name="Mondo S."/>
            <person name="Nolan M."/>
            <person name="Ohm R."/>
            <person name="Pangilinan J."/>
            <person name="Park H.-J."/>
            <person name="Ramirez L."/>
            <person name="Alfaro M."/>
            <person name="Sun H."/>
            <person name="Tritt A."/>
            <person name="Yoshinaga Y."/>
            <person name="Zwiers L.-H."/>
            <person name="Turgeon B."/>
            <person name="Goodwin S."/>
            <person name="Spatafora J."/>
            <person name="Crous P."/>
            <person name="Grigoriev I."/>
        </authorList>
    </citation>
    <scope>NUCLEOTIDE SEQUENCE</scope>
    <source>
        <strain evidence="9">CBS 260.36</strain>
    </source>
</reference>
<accession>A0A9P4JBR2</accession>
<dbReference type="GO" id="GO:0005656">
    <property type="term" value="C:nuclear pre-replicative complex"/>
    <property type="evidence" value="ECO:0007669"/>
    <property type="project" value="TreeGrafter"/>
</dbReference>
<evidence type="ECO:0000259" key="7">
    <source>
        <dbReference type="Pfam" id="PF07034"/>
    </source>
</evidence>
<feature type="region of interest" description="Disordered" evidence="6">
    <location>
        <begin position="12"/>
        <end position="31"/>
    </location>
</feature>